<dbReference type="AlphaFoldDB" id="A0A9N9C258"/>
<reference evidence="2" key="1">
    <citation type="submission" date="2021-06" db="EMBL/GenBank/DDBJ databases">
        <authorList>
            <person name="Kallberg Y."/>
            <person name="Tangrot J."/>
            <person name="Rosling A."/>
        </authorList>
    </citation>
    <scope>NUCLEOTIDE SEQUENCE</scope>
    <source>
        <strain evidence="2">IA702</strain>
    </source>
</reference>
<gene>
    <name evidence="2" type="ORF">POCULU_LOCUS6736</name>
</gene>
<evidence type="ECO:0000313" key="2">
    <source>
        <dbReference type="EMBL" id="CAG8586175.1"/>
    </source>
</evidence>
<dbReference type="EMBL" id="CAJVPJ010001314">
    <property type="protein sequence ID" value="CAG8586175.1"/>
    <property type="molecule type" value="Genomic_DNA"/>
</dbReference>
<protein>
    <submittedName>
        <fullName evidence="2">7496_t:CDS:1</fullName>
    </submittedName>
</protein>
<keyword evidence="3" id="KW-1185">Reference proteome</keyword>
<accession>A0A9N9C258</accession>
<proteinExistence type="predicted"/>
<evidence type="ECO:0000256" key="1">
    <source>
        <dbReference type="SAM" id="MobiDB-lite"/>
    </source>
</evidence>
<evidence type="ECO:0000313" key="3">
    <source>
        <dbReference type="Proteomes" id="UP000789572"/>
    </source>
</evidence>
<name>A0A9N9C258_9GLOM</name>
<feature type="region of interest" description="Disordered" evidence="1">
    <location>
        <begin position="31"/>
        <end position="54"/>
    </location>
</feature>
<organism evidence="2 3">
    <name type="scientific">Paraglomus occultum</name>
    <dbReference type="NCBI Taxonomy" id="144539"/>
    <lineage>
        <taxon>Eukaryota</taxon>
        <taxon>Fungi</taxon>
        <taxon>Fungi incertae sedis</taxon>
        <taxon>Mucoromycota</taxon>
        <taxon>Glomeromycotina</taxon>
        <taxon>Glomeromycetes</taxon>
        <taxon>Paraglomerales</taxon>
        <taxon>Paraglomeraceae</taxon>
        <taxon>Paraglomus</taxon>
    </lineage>
</organism>
<comment type="caution">
    <text evidence="2">The sequence shown here is derived from an EMBL/GenBank/DDBJ whole genome shotgun (WGS) entry which is preliminary data.</text>
</comment>
<sequence length="101" mass="10790">MPDLMHEPLEIEDPPSAKPLEIGEREIGVPSGHTVAISGPSGGGKYRKTRTEVTTPDTATTSIIDFGSAAFQQSPYQQVSTGTLSPEEVQNIKQIEVILKG</sequence>
<dbReference type="Proteomes" id="UP000789572">
    <property type="component" value="Unassembled WGS sequence"/>
</dbReference>